<accession>A0A834W575</accession>
<gene>
    <name evidence="1" type="ORF">G2W53_036540</name>
</gene>
<dbReference type="EMBL" id="JAAIUW010000011">
    <property type="protein sequence ID" value="KAF7809797.1"/>
    <property type="molecule type" value="Genomic_DNA"/>
</dbReference>
<comment type="caution">
    <text evidence="1">The sequence shown here is derived from an EMBL/GenBank/DDBJ whole genome shotgun (WGS) entry which is preliminary data.</text>
</comment>
<protein>
    <submittedName>
        <fullName evidence="1">Uncharacterized protein</fullName>
    </submittedName>
</protein>
<reference evidence="1" key="1">
    <citation type="submission" date="2020-09" db="EMBL/GenBank/DDBJ databases">
        <title>Genome-Enabled Discovery of Anthraquinone Biosynthesis in Senna tora.</title>
        <authorList>
            <person name="Kang S.-H."/>
            <person name="Pandey R.P."/>
            <person name="Lee C.-M."/>
            <person name="Sim J.-S."/>
            <person name="Jeong J.-T."/>
            <person name="Choi B.-S."/>
            <person name="Jung M."/>
            <person name="Ginzburg D."/>
            <person name="Zhao K."/>
            <person name="Won S.Y."/>
            <person name="Oh T.-J."/>
            <person name="Yu Y."/>
            <person name="Kim N.-H."/>
            <person name="Lee O.R."/>
            <person name="Lee T.-H."/>
            <person name="Bashyal P."/>
            <person name="Kim T.-S."/>
            <person name="Lee W.-H."/>
            <person name="Kawkins C."/>
            <person name="Kim C.-K."/>
            <person name="Kim J.S."/>
            <person name="Ahn B.O."/>
            <person name="Rhee S.Y."/>
            <person name="Sohng J.K."/>
        </authorList>
    </citation>
    <scope>NUCLEOTIDE SEQUENCE</scope>
    <source>
        <tissue evidence="1">Leaf</tissue>
    </source>
</reference>
<dbReference type="AlphaFoldDB" id="A0A834W575"/>
<name>A0A834W575_9FABA</name>
<dbReference type="Proteomes" id="UP000634136">
    <property type="component" value="Unassembled WGS sequence"/>
</dbReference>
<evidence type="ECO:0000313" key="2">
    <source>
        <dbReference type="Proteomes" id="UP000634136"/>
    </source>
</evidence>
<proteinExistence type="predicted"/>
<keyword evidence="2" id="KW-1185">Reference proteome</keyword>
<organism evidence="1 2">
    <name type="scientific">Senna tora</name>
    <dbReference type="NCBI Taxonomy" id="362788"/>
    <lineage>
        <taxon>Eukaryota</taxon>
        <taxon>Viridiplantae</taxon>
        <taxon>Streptophyta</taxon>
        <taxon>Embryophyta</taxon>
        <taxon>Tracheophyta</taxon>
        <taxon>Spermatophyta</taxon>
        <taxon>Magnoliopsida</taxon>
        <taxon>eudicotyledons</taxon>
        <taxon>Gunneridae</taxon>
        <taxon>Pentapetalae</taxon>
        <taxon>rosids</taxon>
        <taxon>fabids</taxon>
        <taxon>Fabales</taxon>
        <taxon>Fabaceae</taxon>
        <taxon>Caesalpinioideae</taxon>
        <taxon>Cassia clade</taxon>
        <taxon>Senna</taxon>
    </lineage>
</organism>
<sequence>MGIEPDVNRTRNLLIWSQTRYHCATDPL</sequence>
<evidence type="ECO:0000313" key="1">
    <source>
        <dbReference type="EMBL" id="KAF7809797.1"/>
    </source>
</evidence>